<dbReference type="AlphaFoldDB" id="A0A251T6S8"/>
<reference evidence="1 3" key="1">
    <citation type="journal article" date="2017" name="Nature">
        <title>The sunflower genome provides insights into oil metabolism, flowering and Asterid evolution.</title>
        <authorList>
            <person name="Badouin H."/>
            <person name="Gouzy J."/>
            <person name="Grassa C.J."/>
            <person name="Murat F."/>
            <person name="Staton S.E."/>
            <person name="Cottret L."/>
            <person name="Lelandais-Briere C."/>
            <person name="Owens G.L."/>
            <person name="Carrere S."/>
            <person name="Mayjonade B."/>
            <person name="Legrand L."/>
            <person name="Gill N."/>
            <person name="Kane N.C."/>
            <person name="Bowers J.E."/>
            <person name="Hubner S."/>
            <person name="Bellec A."/>
            <person name="Berard A."/>
            <person name="Berges H."/>
            <person name="Blanchet N."/>
            <person name="Boniface M.C."/>
            <person name="Brunel D."/>
            <person name="Catrice O."/>
            <person name="Chaidir N."/>
            <person name="Claudel C."/>
            <person name="Donnadieu C."/>
            <person name="Faraut T."/>
            <person name="Fievet G."/>
            <person name="Helmstetter N."/>
            <person name="King M."/>
            <person name="Knapp S.J."/>
            <person name="Lai Z."/>
            <person name="Le Paslier M.C."/>
            <person name="Lippi Y."/>
            <person name="Lorenzon L."/>
            <person name="Mandel J.R."/>
            <person name="Marage G."/>
            <person name="Marchand G."/>
            <person name="Marquand E."/>
            <person name="Bret-Mestries E."/>
            <person name="Morien E."/>
            <person name="Nambeesan S."/>
            <person name="Nguyen T."/>
            <person name="Pegot-Espagnet P."/>
            <person name="Pouilly N."/>
            <person name="Raftis F."/>
            <person name="Sallet E."/>
            <person name="Schiex T."/>
            <person name="Thomas J."/>
            <person name="Vandecasteele C."/>
            <person name="Vares D."/>
            <person name="Vear F."/>
            <person name="Vautrin S."/>
            <person name="Crespi M."/>
            <person name="Mangin B."/>
            <person name="Burke J.M."/>
            <person name="Salse J."/>
            <person name="Munos S."/>
            <person name="Vincourt P."/>
            <person name="Rieseberg L.H."/>
            <person name="Langlade N.B."/>
        </authorList>
    </citation>
    <scope>NUCLEOTIDE SEQUENCE [LARGE SCALE GENOMIC DNA]</scope>
    <source>
        <strain evidence="3">cv. SF193</strain>
        <tissue evidence="1">Leaves</tissue>
    </source>
</reference>
<name>A0A251T6S8_HELAN</name>
<dbReference type="InParanoid" id="A0A251T6S8"/>
<dbReference type="Proteomes" id="UP000215914">
    <property type="component" value="Chromosome 11"/>
</dbReference>
<reference evidence="1" key="3">
    <citation type="submission" date="2020-06" db="EMBL/GenBank/DDBJ databases">
        <title>Helianthus annuus Genome sequencing and assembly Release 2.</title>
        <authorList>
            <person name="Gouzy J."/>
            <person name="Langlade N."/>
            <person name="Munos S."/>
        </authorList>
    </citation>
    <scope>NUCLEOTIDE SEQUENCE</scope>
    <source>
        <tissue evidence="1">Leaves</tissue>
    </source>
</reference>
<organism evidence="2 3">
    <name type="scientific">Helianthus annuus</name>
    <name type="common">Common sunflower</name>
    <dbReference type="NCBI Taxonomy" id="4232"/>
    <lineage>
        <taxon>Eukaryota</taxon>
        <taxon>Viridiplantae</taxon>
        <taxon>Streptophyta</taxon>
        <taxon>Embryophyta</taxon>
        <taxon>Tracheophyta</taxon>
        <taxon>Spermatophyta</taxon>
        <taxon>Magnoliopsida</taxon>
        <taxon>eudicotyledons</taxon>
        <taxon>Gunneridae</taxon>
        <taxon>Pentapetalae</taxon>
        <taxon>asterids</taxon>
        <taxon>campanulids</taxon>
        <taxon>Asterales</taxon>
        <taxon>Asteraceae</taxon>
        <taxon>Asteroideae</taxon>
        <taxon>Heliantheae alliance</taxon>
        <taxon>Heliantheae</taxon>
        <taxon>Helianthus</taxon>
    </lineage>
</organism>
<sequence length="56" mass="6317">MFRHHHHGRWQGWIGRIAGNKDLYLGKFIFSIRLAGTMTAVVEDFLGACAGTFILV</sequence>
<gene>
    <name evidence="2" type="ORF">HannXRQ_Chr11g0323281</name>
    <name evidence="1" type="ORF">HanXRQr2_Chr07g0298801</name>
</gene>
<evidence type="ECO:0000313" key="2">
    <source>
        <dbReference type="EMBL" id="OTG06798.1"/>
    </source>
</evidence>
<dbReference type="EMBL" id="MNCJ02000322">
    <property type="protein sequence ID" value="KAF5798934.1"/>
    <property type="molecule type" value="Genomic_DNA"/>
</dbReference>
<dbReference type="Gramene" id="mRNA:HanXRQr2_Chr07g0298801">
    <property type="protein sequence ID" value="mRNA:HanXRQr2_Chr07g0298801"/>
    <property type="gene ID" value="HanXRQr2_Chr07g0298801"/>
</dbReference>
<evidence type="ECO:0000313" key="1">
    <source>
        <dbReference type="EMBL" id="KAF5798934.1"/>
    </source>
</evidence>
<proteinExistence type="predicted"/>
<dbReference type="EMBL" id="CM007900">
    <property type="protein sequence ID" value="OTG06798.1"/>
    <property type="molecule type" value="Genomic_DNA"/>
</dbReference>
<accession>A0A251T6S8</accession>
<keyword evidence="3" id="KW-1185">Reference proteome</keyword>
<protein>
    <submittedName>
        <fullName evidence="2">Uncharacterized protein</fullName>
    </submittedName>
</protein>
<evidence type="ECO:0000313" key="3">
    <source>
        <dbReference type="Proteomes" id="UP000215914"/>
    </source>
</evidence>
<reference evidence="2" key="2">
    <citation type="submission" date="2017-02" db="EMBL/GenBank/DDBJ databases">
        <title>Sunflower complete genome.</title>
        <authorList>
            <person name="Langlade N."/>
            <person name="Munos S."/>
        </authorList>
    </citation>
    <scope>NUCLEOTIDE SEQUENCE [LARGE SCALE GENOMIC DNA]</scope>
    <source>
        <tissue evidence="2">Leaves</tissue>
    </source>
</reference>